<dbReference type="Proteomes" id="UP000684084">
    <property type="component" value="Unassembled WGS sequence"/>
</dbReference>
<dbReference type="EMBL" id="CAGKOT010000022">
    <property type="protein sequence ID" value="CAB5366435.1"/>
    <property type="molecule type" value="Genomic_DNA"/>
</dbReference>
<organism evidence="1 2">
    <name type="scientific">Rhizophagus irregularis</name>
    <dbReference type="NCBI Taxonomy" id="588596"/>
    <lineage>
        <taxon>Eukaryota</taxon>
        <taxon>Fungi</taxon>
        <taxon>Fungi incertae sedis</taxon>
        <taxon>Mucoromycota</taxon>
        <taxon>Glomeromycotina</taxon>
        <taxon>Glomeromycetes</taxon>
        <taxon>Glomerales</taxon>
        <taxon>Glomeraceae</taxon>
        <taxon>Rhizophagus</taxon>
    </lineage>
</organism>
<protein>
    <submittedName>
        <fullName evidence="1">Uncharacterized protein</fullName>
    </submittedName>
</protein>
<sequence>MQSSLFNDTSESDISDLKNSVRDFKRNHHMNSNIKNYTCEKNDLCTDDEIESVSTEVQKFITKMSKLKHRLLNFSERNQIFTVNKIFTDDERKTMRKFWEIGEPSDEEKPTRHVNLNWKGTTVILSDLYCHLQCHLISFLIQMRRRLRAGLKSNSNWMRLLTTRRTRVAKANEFLNLERLCGNNIKTRRKS</sequence>
<name>A0A915Z8V9_9GLOM</name>
<evidence type="ECO:0000313" key="1">
    <source>
        <dbReference type="EMBL" id="CAB5366435.1"/>
    </source>
</evidence>
<dbReference type="AlphaFoldDB" id="A0A915Z8V9"/>
<reference evidence="1" key="1">
    <citation type="submission" date="2020-05" db="EMBL/GenBank/DDBJ databases">
        <authorList>
            <person name="Rincon C."/>
            <person name="Sanders R I."/>
            <person name="Robbins C."/>
            <person name="Chaturvedi A."/>
        </authorList>
    </citation>
    <scope>NUCLEOTIDE SEQUENCE</scope>
    <source>
        <strain evidence="1">CHB12</strain>
    </source>
</reference>
<proteinExistence type="predicted"/>
<comment type="caution">
    <text evidence="1">The sequence shown here is derived from an EMBL/GenBank/DDBJ whole genome shotgun (WGS) entry which is preliminary data.</text>
</comment>
<evidence type="ECO:0000313" key="2">
    <source>
        <dbReference type="Proteomes" id="UP000684084"/>
    </source>
</evidence>
<gene>
    <name evidence="1" type="ORF">CHRIB12_LOCUS10864</name>
</gene>
<dbReference type="OrthoDB" id="2331847at2759"/>
<accession>A0A915Z8V9</accession>
<dbReference type="VEuPathDB" id="FungiDB:RhiirFUN_015791"/>